<evidence type="ECO:0000259" key="14">
    <source>
        <dbReference type="Pfam" id="PF02772"/>
    </source>
</evidence>
<dbReference type="GO" id="GO:0000287">
    <property type="term" value="F:magnesium ion binding"/>
    <property type="evidence" value="ECO:0007669"/>
    <property type="project" value="UniProtKB-UniRule"/>
</dbReference>
<evidence type="ECO:0000256" key="8">
    <source>
        <dbReference type="ARBA" id="ARBA00022842"/>
    </source>
</evidence>
<dbReference type="NCBIfam" id="TIGR01034">
    <property type="entry name" value="metK"/>
    <property type="match status" value="1"/>
</dbReference>
<dbReference type="EC" id="2.5.1.6" evidence="10"/>
<feature type="domain" description="S-adenosylmethionine synthetase N-terminal" evidence="13">
    <location>
        <begin position="3"/>
        <end position="101"/>
    </location>
</feature>
<evidence type="ECO:0000313" key="16">
    <source>
        <dbReference type="EMBL" id="OHA66935.1"/>
    </source>
</evidence>
<evidence type="ECO:0000256" key="3">
    <source>
        <dbReference type="ARBA" id="ARBA00022563"/>
    </source>
</evidence>
<evidence type="ECO:0000256" key="6">
    <source>
        <dbReference type="ARBA" id="ARBA00022741"/>
    </source>
</evidence>
<dbReference type="HAMAP" id="MF_00086">
    <property type="entry name" value="S_AdoMet_synth1"/>
    <property type="match status" value="1"/>
</dbReference>
<comment type="similarity">
    <text evidence="2 10 12">Belongs to the AdoMet synthase family.</text>
</comment>
<comment type="subunit">
    <text evidence="10">Homotetramer; dimer of dimers.</text>
</comment>
<comment type="pathway">
    <text evidence="1 10">Amino-acid biosynthesis; S-adenosyl-L-methionine biosynthesis; S-adenosyl-L-methionine from L-methionine: step 1/1.</text>
</comment>
<reference evidence="16 17" key="1">
    <citation type="journal article" date="2016" name="Nat. Commun.">
        <title>Thousands of microbial genomes shed light on interconnected biogeochemical processes in an aquifer system.</title>
        <authorList>
            <person name="Anantharaman K."/>
            <person name="Brown C.T."/>
            <person name="Hug L.A."/>
            <person name="Sharon I."/>
            <person name="Castelle C.J."/>
            <person name="Probst A.J."/>
            <person name="Thomas B.C."/>
            <person name="Singh A."/>
            <person name="Wilkins M.J."/>
            <person name="Karaoz U."/>
            <person name="Brodie E.L."/>
            <person name="Williams K.H."/>
            <person name="Hubbard S.S."/>
            <person name="Banfield J.F."/>
        </authorList>
    </citation>
    <scope>NUCLEOTIDE SEQUENCE [LARGE SCALE GENOMIC DNA]</scope>
</reference>
<keyword evidence="4 10" id="KW-0808">Transferase</keyword>
<evidence type="ECO:0000256" key="5">
    <source>
        <dbReference type="ARBA" id="ARBA00022723"/>
    </source>
</evidence>
<dbReference type="Pfam" id="PF02773">
    <property type="entry name" value="S-AdoMet_synt_C"/>
    <property type="match status" value="1"/>
</dbReference>
<dbReference type="AlphaFoldDB" id="A0A1G2R239"/>
<feature type="binding site" description="in other chain" evidence="10">
    <location>
        <begin position="164"/>
        <end position="166"/>
    </location>
    <ligand>
        <name>ATP</name>
        <dbReference type="ChEBI" id="CHEBI:30616"/>
        <note>ligand shared between two neighboring subunits</note>
    </ligand>
</feature>
<evidence type="ECO:0000259" key="13">
    <source>
        <dbReference type="Pfam" id="PF00438"/>
    </source>
</evidence>
<comment type="cofactor">
    <cofactor evidence="10">
        <name>K(+)</name>
        <dbReference type="ChEBI" id="CHEBI:29103"/>
    </cofactor>
    <text evidence="10">Binds 1 potassium ion per subunit.</text>
</comment>
<dbReference type="Proteomes" id="UP000179258">
    <property type="component" value="Unassembled WGS sequence"/>
</dbReference>
<dbReference type="GO" id="GO:0006556">
    <property type="term" value="P:S-adenosylmethionine biosynthetic process"/>
    <property type="evidence" value="ECO:0007669"/>
    <property type="project" value="UniProtKB-UniRule"/>
</dbReference>
<comment type="caution">
    <text evidence="16">The sequence shown here is derived from an EMBL/GenBank/DDBJ whole genome shotgun (WGS) entry which is preliminary data.</text>
</comment>
<dbReference type="GO" id="GO:0005524">
    <property type="term" value="F:ATP binding"/>
    <property type="evidence" value="ECO:0007669"/>
    <property type="project" value="UniProtKB-UniRule"/>
</dbReference>
<dbReference type="InterPro" id="IPR022636">
    <property type="entry name" value="S-AdoMet_synthetase_sfam"/>
</dbReference>
<dbReference type="PROSITE" id="PS00376">
    <property type="entry name" value="ADOMET_SYNTHASE_1"/>
    <property type="match status" value="1"/>
</dbReference>
<keyword evidence="5 10" id="KW-0479">Metal-binding</keyword>
<evidence type="ECO:0000256" key="1">
    <source>
        <dbReference type="ARBA" id="ARBA00005224"/>
    </source>
</evidence>
<proteinExistence type="inferred from homology"/>
<feature type="binding site" evidence="10">
    <location>
        <position position="265"/>
    </location>
    <ligand>
        <name>ATP</name>
        <dbReference type="ChEBI" id="CHEBI:30616"/>
        <note>ligand shared between two neighboring subunits</note>
    </ligand>
</feature>
<dbReference type="InterPro" id="IPR002133">
    <property type="entry name" value="S-AdoMet_synthetase"/>
</dbReference>
<evidence type="ECO:0000256" key="2">
    <source>
        <dbReference type="ARBA" id="ARBA00009685"/>
    </source>
</evidence>
<dbReference type="SUPFAM" id="SSF55973">
    <property type="entry name" value="S-adenosylmethionine synthetase"/>
    <property type="match status" value="3"/>
</dbReference>
<feature type="domain" description="S-adenosylmethionine synthetase central" evidence="14">
    <location>
        <begin position="114"/>
        <end position="230"/>
    </location>
</feature>
<evidence type="ECO:0000256" key="7">
    <source>
        <dbReference type="ARBA" id="ARBA00022840"/>
    </source>
</evidence>
<evidence type="ECO:0000259" key="15">
    <source>
        <dbReference type="Pfam" id="PF02773"/>
    </source>
</evidence>
<feature type="binding site" description="in other chain" evidence="10">
    <location>
        <begin position="229"/>
        <end position="230"/>
    </location>
    <ligand>
        <name>ATP</name>
        <dbReference type="ChEBI" id="CHEBI:30616"/>
        <note>ligand shared between two neighboring subunits</note>
    </ligand>
</feature>
<gene>
    <name evidence="10" type="primary">metK</name>
    <name evidence="16" type="ORF">A3D59_01775</name>
</gene>
<dbReference type="GO" id="GO:0006730">
    <property type="term" value="P:one-carbon metabolic process"/>
    <property type="evidence" value="ECO:0007669"/>
    <property type="project" value="UniProtKB-KW"/>
</dbReference>
<evidence type="ECO:0000256" key="4">
    <source>
        <dbReference type="ARBA" id="ARBA00022679"/>
    </source>
</evidence>
<dbReference type="FunFam" id="3.30.300.10:FF:000003">
    <property type="entry name" value="S-adenosylmethionine synthase"/>
    <property type="match status" value="1"/>
</dbReference>
<feature type="binding site" description="in other chain" evidence="10">
    <location>
        <position position="15"/>
    </location>
    <ligand>
        <name>ATP</name>
        <dbReference type="ChEBI" id="CHEBI:30616"/>
        <note>ligand shared between two neighboring subunits</note>
    </ligand>
</feature>
<sequence>MKNFLFTSESMTEGHPDKVADRIADAILDAVLAKDPAGRVACEVAVGMGYIIVGGEITTSAWIDVNNLARQAVKDIGYDKPEYGFDHRTVSVFNTIHEQSPDIARGVHETGSKKQGAGDQGLMVGFACNETPEFMPLPISLAHAVARKLAEARKKRVLPWLRPDGKTQVTVEYRNGKPKRLHSVVVAAQHDPDVRHSLLEKEIIAKVIRPACGKYLSRGTLFYINNTGRFVIGGPVADCGQTGRKIIADTYGGMAAHGGGAFSGKDPTKVDRSGAYMARYIAKNIVAAGLAEKCEIQLAYVIGGVKPLSFNVNLFGTGRVDEEKLAEALPRVFDLSPGGIIKQLDLLRPLYSKTTCYGHFGREEPEFAWEKTDKIKDILRLV</sequence>
<dbReference type="InterPro" id="IPR022629">
    <property type="entry name" value="S-AdoMet_synt_central"/>
</dbReference>
<evidence type="ECO:0000256" key="12">
    <source>
        <dbReference type="RuleBase" id="RU004462"/>
    </source>
</evidence>
<dbReference type="PANTHER" id="PTHR11964">
    <property type="entry name" value="S-ADENOSYLMETHIONINE SYNTHETASE"/>
    <property type="match status" value="1"/>
</dbReference>
<dbReference type="EMBL" id="MHTX01000048">
    <property type="protein sequence ID" value="OHA66935.1"/>
    <property type="molecule type" value="Genomic_DNA"/>
</dbReference>
<dbReference type="CDD" id="cd18079">
    <property type="entry name" value="S-AdoMet_synt"/>
    <property type="match status" value="1"/>
</dbReference>
<keyword evidence="3 10" id="KW-0554">One-carbon metabolism</keyword>
<feature type="binding site" description="in other chain" evidence="10">
    <location>
        <position position="56"/>
    </location>
    <ligand>
        <name>L-methionine</name>
        <dbReference type="ChEBI" id="CHEBI:57844"/>
        <note>ligand shared between two neighboring subunits</note>
    </ligand>
</feature>
<dbReference type="InterPro" id="IPR022631">
    <property type="entry name" value="ADOMET_SYNTHASE_CS"/>
</dbReference>
<feature type="binding site" description="in other chain" evidence="10">
    <location>
        <position position="269"/>
    </location>
    <ligand>
        <name>L-methionine</name>
        <dbReference type="ChEBI" id="CHEBI:57844"/>
        <note>ligand shared between two neighboring subunits</note>
    </ligand>
</feature>
<feature type="domain" description="S-adenosylmethionine synthetase C-terminal" evidence="15">
    <location>
        <begin position="232"/>
        <end position="371"/>
    </location>
</feature>
<keyword evidence="6 10" id="KW-0547">Nucleotide-binding</keyword>
<dbReference type="UniPathway" id="UPA00315">
    <property type="reaction ID" value="UER00080"/>
</dbReference>
<evidence type="ECO:0000256" key="11">
    <source>
        <dbReference type="RuleBase" id="RU000542"/>
    </source>
</evidence>
<dbReference type="Gene3D" id="3.30.300.10">
    <property type="match status" value="3"/>
</dbReference>
<comment type="cofactor">
    <cofactor evidence="10">
        <name>Mg(2+)</name>
        <dbReference type="ChEBI" id="CHEBI:18420"/>
    </cofactor>
    <text evidence="10">Binds 2 divalent ions per subunit.</text>
</comment>
<protein>
    <recommendedName>
        <fullName evidence="10">S-adenosylmethionine synthase</fullName>
        <shortName evidence="10">AdoMet synthase</shortName>
        <ecNumber evidence="10">2.5.1.6</ecNumber>
    </recommendedName>
    <alternativeName>
        <fullName evidence="10">MAT</fullName>
    </alternativeName>
    <alternativeName>
        <fullName evidence="10">Methionine adenosyltransferase</fullName>
    </alternativeName>
</protein>
<dbReference type="PROSITE" id="PS00377">
    <property type="entry name" value="ADOMET_SYNTHASE_2"/>
    <property type="match status" value="1"/>
</dbReference>
<evidence type="ECO:0000313" key="17">
    <source>
        <dbReference type="Proteomes" id="UP000179258"/>
    </source>
</evidence>
<keyword evidence="7 10" id="KW-0067">ATP-binding</keyword>
<dbReference type="InterPro" id="IPR022628">
    <property type="entry name" value="S-AdoMet_synt_N"/>
</dbReference>
<feature type="binding site" description="in other chain" evidence="10">
    <location>
        <position position="99"/>
    </location>
    <ligand>
        <name>L-methionine</name>
        <dbReference type="ChEBI" id="CHEBI:57844"/>
        <note>ligand shared between two neighboring subunits</note>
    </ligand>
</feature>
<feature type="binding site" evidence="10">
    <location>
        <position position="43"/>
    </location>
    <ligand>
        <name>K(+)</name>
        <dbReference type="ChEBI" id="CHEBI:29103"/>
    </ligand>
</feature>
<dbReference type="InterPro" id="IPR022630">
    <property type="entry name" value="S-AdoMet_synt_C"/>
</dbReference>
<feature type="binding site" evidence="10">
    <location>
        <position position="261"/>
    </location>
    <ligand>
        <name>ATP</name>
        <dbReference type="ChEBI" id="CHEBI:30616"/>
        <note>ligand shared between two neighboring subunits</note>
    </ligand>
</feature>
<keyword evidence="8 10" id="KW-0460">Magnesium</keyword>
<feature type="region of interest" description="Flexible loop" evidence="10">
    <location>
        <begin position="99"/>
        <end position="109"/>
    </location>
</feature>
<keyword evidence="10" id="KW-0963">Cytoplasm</keyword>
<dbReference type="Pfam" id="PF02772">
    <property type="entry name" value="S-AdoMet_synt_M"/>
    <property type="match status" value="1"/>
</dbReference>
<dbReference type="Pfam" id="PF00438">
    <property type="entry name" value="S-AdoMet_synt_N"/>
    <property type="match status" value="1"/>
</dbReference>
<comment type="subcellular location">
    <subcellularLocation>
        <location evidence="10 11">Cytoplasm</location>
    </subcellularLocation>
</comment>
<organism evidence="16 17">
    <name type="scientific">Candidatus Wildermuthbacteria bacterium RIFCSPHIGHO2_02_FULL_47_17</name>
    <dbReference type="NCBI Taxonomy" id="1802452"/>
    <lineage>
        <taxon>Bacteria</taxon>
        <taxon>Candidatus Wildermuthiibacteriota</taxon>
    </lineage>
</organism>
<dbReference type="GO" id="GO:0005737">
    <property type="term" value="C:cytoplasm"/>
    <property type="evidence" value="ECO:0007669"/>
    <property type="project" value="UniProtKB-SubCell"/>
</dbReference>
<feature type="binding site" evidence="10">
    <location>
        <position position="238"/>
    </location>
    <ligand>
        <name>L-methionine</name>
        <dbReference type="ChEBI" id="CHEBI:57844"/>
        <note>ligand shared between two neighboring subunits</note>
    </ligand>
</feature>
<accession>A0A1G2R239</accession>
<dbReference type="GO" id="GO:0004478">
    <property type="term" value="F:methionine adenosyltransferase activity"/>
    <property type="evidence" value="ECO:0007669"/>
    <property type="project" value="UniProtKB-UniRule"/>
</dbReference>
<name>A0A1G2R239_9BACT</name>
<evidence type="ECO:0000256" key="9">
    <source>
        <dbReference type="ARBA" id="ARBA00022958"/>
    </source>
</evidence>
<feature type="binding site" description="in other chain" evidence="10">
    <location>
        <begin position="244"/>
        <end position="245"/>
    </location>
    <ligand>
        <name>ATP</name>
        <dbReference type="ChEBI" id="CHEBI:30616"/>
        <note>ligand shared between two neighboring subunits</note>
    </ligand>
</feature>
<comment type="function">
    <text evidence="10">Catalyzes the formation of S-adenosylmethionine (AdoMet) from methionine and ATP. The overall synthetic reaction is composed of two sequential steps, AdoMet formation and the subsequent tripolyphosphate hydrolysis which occurs prior to release of AdoMet from the enzyme.</text>
</comment>
<keyword evidence="9 10" id="KW-0630">Potassium</keyword>
<feature type="binding site" evidence="10">
    <location>
        <position position="17"/>
    </location>
    <ligand>
        <name>Mg(2+)</name>
        <dbReference type="ChEBI" id="CHEBI:18420"/>
    </ligand>
</feature>
<dbReference type="PIRSF" id="PIRSF000497">
    <property type="entry name" value="MAT"/>
    <property type="match status" value="1"/>
</dbReference>
<evidence type="ECO:0000256" key="10">
    <source>
        <dbReference type="HAMAP-Rule" id="MF_00086"/>
    </source>
</evidence>
<feature type="binding site" evidence="10">
    <location>
        <position position="238"/>
    </location>
    <ligand>
        <name>ATP</name>
        <dbReference type="ChEBI" id="CHEBI:30616"/>
        <note>ligand shared between two neighboring subunits</note>
    </ligand>
</feature>
<comment type="catalytic activity">
    <reaction evidence="10">
        <text>L-methionine + ATP + H2O = S-adenosyl-L-methionine + phosphate + diphosphate</text>
        <dbReference type="Rhea" id="RHEA:21080"/>
        <dbReference type="ChEBI" id="CHEBI:15377"/>
        <dbReference type="ChEBI" id="CHEBI:30616"/>
        <dbReference type="ChEBI" id="CHEBI:33019"/>
        <dbReference type="ChEBI" id="CHEBI:43474"/>
        <dbReference type="ChEBI" id="CHEBI:57844"/>
        <dbReference type="ChEBI" id="CHEBI:59789"/>
        <dbReference type="EC" id="2.5.1.6"/>
    </reaction>
</comment>